<evidence type="ECO:0000313" key="2">
    <source>
        <dbReference type="EMBL" id="KAH7376259.1"/>
    </source>
</evidence>
<organism evidence="2 3">
    <name type="scientific">Plectosphaerella cucumerina</name>
    <dbReference type="NCBI Taxonomy" id="40658"/>
    <lineage>
        <taxon>Eukaryota</taxon>
        <taxon>Fungi</taxon>
        <taxon>Dikarya</taxon>
        <taxon>Ascomycota</taxon>
        <taxon>Pezizomycotina</taxon>
        <taxon>Sordariomycetes</taxon>
        <taxon>Hypocreomycetidae</taxon>
        <taxon>Glomerellales</taxon>
        <taxon>Plectosphaerellaceae</taxon>
        <taxon>Plectosphaerella</taxon>
    </lineage>
</organism>
<feature type="compositionally biased region" description="Low complexity" evidence="1">
    <location>
        <begin position="493"/>
        <end position="508"/>
    </location>
</feature>
<feature type="compositionally biased region" description="Polar residues" evidence="1">
    <location>
        <begin position="595"/>
        <end position="610"/>
    </location>
</feature>
<feature type="compositionally biased region" description="Polar residues" evidence="1">
    <location>
        <begin position="1042"/>
        <end position="1051"/>
    </location>
</feature>
<feature type="region of interest" description="Disordered" evidence="1">
    <location>
        <begin position="916"/>
        <end position="1009"/>
    </location>
</feature>
<feature type="compositionally biased region" description="Basic residues" evidence="1">
    <location>
        <begin position="1381"/>
        <end position="1390"/>
    </location>
</feature>
<feature type="compositionally biased region" description="Polar residues" evidence="1">
    <location>
        <begin position="35"/>
        <end position="45"/>
    </location>
</feature>
<accession>A0A8K0TTF5</accession>
<evidence type="ECO:0000313" key="3">
    <source>
        <dbReference type="Proteomes" id="UP000813385"/>
    </source>
</evidence>
<dbReference type="Proteomes" id="UP000813385">
    <property type="component" value="Unassembled WGS sequence"/>
</dbReference>
<protein>
    <recommendedName>
        <fullName evidence="4">Flo11</fullName>
    </recommendedName>
</protein>
<feature type="compositionally biased region" description="Polar residues" evidence="1">
    <location>
        <begin position="619"/>
        <end position="631"/>
    </location>
</feature>
<feature type="compositionally biased region" description="Basic and acidic residues" evidence="1">
    <location>
        <begin position="458"/>
        <end position="479"/>
    </location>
</feature>
<feature type="region of interest" description="Disordered" evidence="1">
    <location>
        <begin position="1023"/>
        <end position="1072"/>
    </location>
</feature>
<feature type="compositionally biased region" description="Acidic residues" evidence="1">
    <location>
        <begin position="580"/>
        <end position="593"/>
    </location>
</feature>
<feature type="region of interest" description="Disordered" evidence="1">
    <location>
        <begin position="331"/>
        <end position="533"/>
    </location>
</feature>
<proteinExistence type="predicted"/>
<evidence type="ECO:0000256" key="1">
    <source>
        <dbReference type="SAM" id="MobiDB-lite"/>
    </source>
</evidence>
<feature type="compositionally biased region" description="Low complexity" evidence="1">
    <location>
        <begin position="12"/>
        <end position="34"/>
    </location>
</feature>
<comment type="caution">
    <text evidence="2">The sequence shown here is derived from an EMBL/GenBank/DDBJ whole genome shotgun (WGS) entry which is preliminary data.</text>
</comment>
<name>A0A8K0TTF5_9PEZI</name>
<feature type="compositionally biased region" description="Polar residues" evidence="1">
    <location>
        <begin position="784"/>
        <end position="813"/>
    </location>
</feature>
<feature type="compositionally biased region" description="Basic and acidic residues" evidence="1">
    <location>
        <begin position="848"/>
        <end position="860"/>
    </location>
</feature>
<dbReference type="OrthoDB" id="5382203at2759"/>
<feature type="compositionally biased region" description="Basic and acidic residues" evidence="1">
    <location>
        <begin position="1199"/>
        <end position="1210"/>
    </location>
</feature>
<reference evidence="2" key="1">
    <citation type="journal article" date="2021" name="Nat. Commun.">
        <title>Genetic determinants of endophytism in the Arabidopsis root mycobiome.</title>
        <authorList>
            <person name="Mesny F."/>
            <person name="Miyauchi S."/>
            <person name="Thiergart T."/>
            <person name="Pickel B."/>
            <person name="Atanasova L."/>
            <person name="Karlsson M."/>
            <person name="Huettel B."/>
            <person name="Barry K.W."/>
            <person name="Haridas S."/>
            <person name="Chen C."/>
            <person name="Bauer D."/>
            <person name="Andreopoulos W."/>
            <person name="Pangilinan J."/>
            <person name="LaButti K."/>
            <person name="Riley R."/>
            <person name="Lipzen A."/>
            <person name="Clum A."/>
            <person name="Drula E."/>
            <person name="Henrissat B."/>
            <person name="Kohler A."/>
            <person name="Grigoriev I.V."/>
            <person name="Martin F.M."/>
            <person name="Hacquard S."/>
        </authorList>
    </citation>
    <scope>NUCLEOTIDE SEQUENCE</scope>
    <source>
        <strain evidence="2">MPI-CAGE-AT-0016</strain>
    </source>
</reference>
<feature type="compositionally biased region" description="Acidic residues" evidence="1">
    <location>
        <begin position="1188"/>
        <end position="1198"/>
    </location>
</feature>
<feature type="compositionally biased region" description="Basic and acidic residues" evidence="1">
    <location>
        <begin position="346"/>
        <end position="363"/>
    </location>
</feature>
<sequence>MAASAVMDPTSSRRSSVAPSSRPVPRSRTQSVSSDRPSTIMSPGLSSPPLAVSPEAAFIAASAASQIVTNDHDSHATTWYDEHAVEPNAETAMVSPGALLLVNNFLDQLLFNFLHVSRGTTLQSLRPAVTDILKPRLAKDAINNADEELREYLGGGDEHDFDANLNGDAAGSWDLELVWKRTRLRCMVYSSLGDMEEDDEDFYTEQENLEPGAEEHGSEIVSPAVAIFLTSILEFMGEAALVVAGQAAYHRMQAQVERELKEGLRTPGAIADRIVVEELDMERVALDRTLGRLWRAWKKRIRSPGPDGLRPLSRASFGHLRKTSSASELLRWTRRTGDEAAEPEESIIRRDSMPEAQPDKETVTEGDAPKQSLEPSDIPLPVDDRDIEEIEVPGLVSYSDTEESDEEDTAQFRFKRPKSLVLLSQPIFTALPTPPLSPIKPSSRKRSSSLPSALSTTIRREAKRPRIEVTDTDEQKEPQQDQPEVPTEKGTDEAVVVEPVPEAANPAPEETEPAVDEAPAFKPRSSKRQSVHGAQLLAAAGAAAILPVSKSLENKPGTTTAEKAQPPSGQDAKQKAESIASDDEADDLDDEEPQILTSARVSITGRSSPAVSDAGKVPSINTNTLQRTPSVHSARVIDVVGPKSPIMPPSSRSRTPSVEAAERMRAASISRASNGLHTPPIAEEEKSLSTASDLAARGATSVPRNRSPVEKPARRPSANPSISEVDEDAANSLRRPARTSSIPINKNITPINTDLAEQDSEDDIDLPIFGSVVRQPGSPRQDHSSQSTKVTILSNTQASAQPSRRTSNPSTPRKSPVQARGSLPDERQVRRPSSTSPDLSGSIGIVSVERHSPGRDSTERRRLHTSGSSVSSAAAKIRPVRTSEDSKGSSRANDNVARNFEELIQSDETIQYTLTPENMRDDKPSRSAQNSPVVGSKSRRSEEPYSANTERSRSSSNAPVKRSTSVSRTTGLHSHPIQPPKPKGYIPRAPPGASSSATRAGGPQARDARVARESVLDFADFIRSTGPTADNGPAPLRGANGQPLTSANNTVESKRSASNSNRNRLQAREAVIDGREDNSDLIDFIRRGPQNSANPRIPRHVAPFRSTMDSDQMSGAVGGKAVDASIPDIRYSQASTNMTDVTMPSVQSSVNSQSALIKNNRSNEIIDEEDMMPKRTRRRVKDPYAIDFSDEEDDELFEEAPRPPPKKEESLAEFLRNYEPPPEPTPQIIPQNKPKKKLSAPSLMGRFSRGLSSSHGNKAPSPAPAAAPAAGPSNGAYGVDSRSTSSRSGGGRGYVPIQVNMPGAGLDVYGGPDRPSIQGAASTGRVPMKRFEPRDAVSQTSRTNDLANFLRDSEPPPGIPSNPVAYSPREPESTSSFSKVFGRRKKSTAA</sequence>
<dbReference type="EMBL" id="JAGPXD010000001">
    <property type="protein sequence ID" value="KAH7376259.1"/>
    <property type="molecule type" value="Genomic_DNA"/>
</dbReference>
<keyword evidence="3" id="KW-1185">Reference proteome</keyword>
<feature type="compositionally biased region" description="Low complexity" evidence="1">
    <location>
        <begin position="742"/>
        <end position="753"/>
    </location>
</feature>
<feature type="compositionally biased region" description="Acidic residues" evidence="1">
    <location>
        <begin position="756"/>
        <end position="765"/>
    </location>
</feature>
<feature type="compositionally biased region" description="Polar residues" evidence="1">
    <location>
        <begin position="946"/>
        <end position="972"/>
    </location>
</feature>
<feature type="region of interest" description="Disordered" evidence="1">
    <location>
        <begin position="1174"/>
        <end position="1390"/>
    </location>
</feature>
<feature type="region of interest" description="Disordered" evidence="1">
    <location>
        <begin position="550"/>
        <end position="902"/>
    </location>
</feature>
<feature type="compositionally biased region" description="Polar residues" evidence="1">
    <location>
        <begin position="1337"/>
        <end position="1346"/>
    </location>
</feature>
<feature type="region of interest" description="Disordered" evidence="1">
    <location>
        <begin position="1"/>
        <end position="47"/>
    </location>
</feature>
<evidence type="ECO:0008006" key="4">
    <source>
        <dbReference type="Google" id="ProtNLM"/>
    </source>
</evidence>
<gene>
    <name evidence="2" type="ORF">B0T11DRAFT_18676</name>
</gene>
<feature type="compositionally biased region" description="Acidic residues" evidence="1">
    <location>
        <begin position="400"/>
        <end position="409"/>
    </location>
</feature>
<feature type="compositionally biased region" description="Low complexity" evidence="1">
    <location>
        <begin position="1264"/>
        <end position="1287"/>
    </location>
</feature>
<feature type="compositionally biased region" description="Low complexity" evidence="1">
    <location>
        <begin position="448"/>
        <end position="457"/>
    </location>
</feature>